<name>A0A9P9D6F5_9HYPO</name>
<dbReference type="EMBL" id="JAGMUV010000035">
    <property type="protein sequence ID" value="KAH7113362.1"/>
    <property type="molecule type" value="Genomic_DNA"/>
</dbReference>
<organism evidence="1 2">
    <name type="scientific">Dactylonectria macrodidyma</name>
    <dbReference type="NCBI Taxonomy" id="307937"/>
    <lineage>
        <taxon>Eukaryota</taxon>
        <taxon>Fungi</taxon>
        <taxon>Dikarya</taxon>
        <taxon>Ascomycota</taxon>
        <taxon>Pezizomycotina</taxon>
        <taxon>Sordariomycetes</taxon>
        <taxon>Hypocreomycetidae</taxon>
        <taxon>Hypocreales</taxon>
        <taxon>Nectriaceae</taxon>
        <taxon>Dactylonectria</taxon>
    </lineage>
</organism>
<comment type="caution">
    <text evidence="1">The sequence shown here is derived from an EMBL/GenBank/DDBJ whole genome shotgun (WGS) entry which is preliminary data.</text>
</comment>
<dbReference type="SUPFAM" id="SSF52540">
    <property type="entry name" value="P-loop containing nucleoside triphosphate hydrolases"/>
    <property type="match status" value="1"/>
</dbReference>
<dbReference type="OrthoDB" id="5243393at2759"/>
<sequence>MMVLDNADSVEVFFPRRGAHDSRDQPLASFLPKSGRGSIVITSRNTDAAERLVGLDAIYEVSMMEKGQALQLLRNRLVEECAEDDVVMTDLVDDLNYMPLAI</sequence>
<dbReference type="AlphaFoldDB" id="A0A9P9D6F5"/>
<evidence type="ECO:0000313" key="2">
    <source>
        <dbReference type="Proteomes" id="UP000738349"/>
    </source>
</evidence>
<accession>A0A9P9D6F5</accession>
<protein>
    <recommendedName>
        <fullName evidence="3">NB-ARC domain-containing protein</fullName>
    </recommendedName>
</protein>
<feature type="non-terminal residue" evidence="1">
    <location>
        <position position="102"/>
    </location>
</feature>
<reference evidence="1" key="1">
    <citation type="journal article" date="2021" name="Nat. Commun.">
        <title>Genetic determinants of endophytism in the Arabidopsis root mycobiome.</title>
        <authorList>
            <person name="Mesny F."/>
            <person name="Miyauchi S."/>
            <person name="Thiergart T."/>
            <person name="Pickel B."/>
            <person name="Atanasova L."/>
            <person name="Karlsson M."/>
            <person name="Huettel B."/>
            <person name="Barry K.W."/>
            <person name="Haridas S."/>
            <person name="Chen C."/>
            <person name="Bauer D."/>
            <person name="Andreopoulos W."/>
            <person name="Pangilinan J."/>
            <person name="LaButti K."/>
            <person name="Riley R."/>
            <person name="Lipzen A."/>
            <person name="Clum A."/>
            <person name="Drula E."/>
            <person name="Henrissat B."/>
            <person name="Kohler A."/>
            <person name="Grigoriev I.V."/>
            <person name="Martin F.M."/>
            <person name="Hacquard S."/>
        </authorList>
    </citation>
    <scope>NUCLEOTIDE SEQUENCE</scope>
    <source>
        <strain evidence="1">MPI-CAGE-AT-0147</strain>
    </source>
</reference>
<dbReference type="Proteomes" id="UP000738349">
    <property type="component" value="Unassembled WGS sequence"/>
</dbReference>
<dbReference type="InterPro" id="IPR027417">
    <property type="entry name" value="P-loop_NTPase"/>
</dbReference>
<proteinExistence type="predicted"/>
<gene>
    <name evidence="1" type="ORF">EDB81DRAFT_734874</name>
</gene>
<evidence type="ECO:0008006" key="3">
    <source>
        <dbReference type="Google" id="ProtNLM"/>
    </source>
</evidence>
<evidence type="ECO:0000313" key="1">
    <source>
        <dbReference type="EMBL" id="KAH7113362.1"/>
    </source>
</evidence>
<keyword evidence="2" id="KW-1185">Reference proteome</keyword>